<keyword evidence="8" id="KW-1185">Reference proteome</keyword>
<feature type="transmembrane region" description="Helical" evidence="6">
    <location>
        <begin position="52"/>
        <end position="74"/>
    </location>
</feature>
<keyword evidence="4 6" id="KW-1133">Transmembrane helix</keyword>
<protein>
    <submittedName>
        <fullName evidence="7">Cytochrome c oxidase assembly protein</fullName>
    </submittedName>
</protein>
<keyword evidence="3 6" id="KW-0812">Transmembrane</keyword>
<comment type="subcellular location">
    <subcellularLocation>
        <location evidence="1">Cell membrane</location>
        <topology evidence="1">Multi-pass membrane protein</topology>
    </subcellularLocation>
</comment>
<feature type="transmembrane region" description="Helical" evidence="6">
    <location>
        <begin position="20"/>
        <end position="40"/>
    </location>
</feature>
<gene>
    <name evidence="7" type="ORF">ACFSBI_13745</name>
</gene>
<evidence type="ECO:0000256" key="3">
    <source>
        <dbReference type="ARBA" id="ARBA00022692"/>
    </source>
</evidence>
<name>A0ABW4LGJ5_9MICO</name>
<comment type="caution">
    <text evidence="7">The sequence shown here is derived from an EMBL/GenBank/DDBJ whole genome shotgun (WGS) entry which is preliminary data.</text>
</comment>
<dbReference type="EMBL" id="JBHUEA010000023">
    <property type="protein sequence ID" value="MFD1722613.1"/>
    <property type="molecule type" value="Genomic_DNA"/>
</dbReference>
<dbReference type="Pfam" id="PF09678">
    <property type="entry name" value="Caa3_CtaG"/>
    <property type="match status" value="1"/>
</dbReference>
<evidence type="ECO:0000313" key="8">
    <source>
        <dbReference type="Proteomes" id="UP001597347"/>
    </source>
</evidence>
<evidence type="ECO:0000256" key="4">
    <source>
        <dbReference type="ARBA" id="ARBA00022989"/>
    </source>
</evidence>
<evidence type="ECO:0000256" key="2">
    <source>
        <dbReference type="ARBA" id="ARBA00022475"/>
    </source>
</evidence>
<feature type="transmembrane region" description="Helical" evidence="6">
    <location>
        <begin position="80"/>
        <end position="103"/>
    </location>
</feature>
<sequence length="296" mass="31017">MIPPGVVPPIGALLSLRLDPWALGLAAVALIAYLAGVRRVRARGGAWPSRRTVGFVAGGLGAYLLVSLGFLGVYSADSRWVFVTRVALLVVAVPALVVLGRPLSLLEAATSSARVHALRGSRLVRALGSPVVAPLVPLAVFALLITPVAGWLRTTAGGGGAVDVAVPLLGLAVAAPLAEPLVEASSLRITGEFTVAFVELVADALPGILMRLAATVLDGVVHRAAGAPLWVPSPLRDQQLAGDLLWCLAEAADLPALILLLRRWVRTDRKEAKRIDDLSDEDYDALTRAHLGDRRP</sequence>
<dbReference type="Proteomes" id="UP001597347">
    <property type="component" value="Unassembled WGS sequence"/>
</dbReference>
<dbReference type="RefSeq" id="WP_377935863.1">
    <property type="nucleotide sequence ID" value="NZ_JBHUEA010000023.1"/>
</dbReference>
<proteinExistence type="predicted"/>
<feature type="transmembrane region" description="Helical" evidence="6">
    <location>
        <begin position="123"/>
        <end position="145"/>
    </location>
</feature>
<evidence type="ECO:0000256" key="6">
    <source>
        <dbReference type="SAM" id="Phobius"/>
    </source>
</evidence>
<keyword evidence="5 6" id="KW-0472">Membrane</keyword>
<organism evidence="7 8">
    <name type="scientific">Amnibacterium endophyticum</name>
    <dbReference type="NCBI Taxonomy" id="2109337"/>
    <lineage>
        <taxon>Bacteria</taxon>
        <taxon>Bacillati</taxon>
        <taxon>Actinomycetota</taxon>
        <taxon>Actinomycetes</taxon>
        <taxon>Micrococcales</taxon>
        <taxon>Microbacteriaceae</taxon>
        <taxon>Amnibacterium</taxon>
    </lineage>
</organism>
<evidence type="ECO:0000256" key="1">
    <source>
        <dbReference type="ARBA" id="ARBA00004651"/>
    </source>
</evidence>
<dbReference type="InterPro" id="IPR019108">
    <property type="entry name" value="Caa3_assmbl_CtaG-rel"/>
</dbReference>
<reference evidence="8" key="1">
    <citation type="journal article" date="2019" name="Int. J. Syst. Evol. Microbiol.">
        <title>The Global Catalogue of Microorganisms (GCM) 10K type strain sequencing project: providing services to taxonomists for standard genome sequencing and annotation.</title>
        <authorList>
            <consortium name="The Broad Institute Genomics Platform"/>
            <consortium name="The Broad Institute Genome Sequencing Center for Infectious Disease"/>
            <person name="Wu L."/>
            <person name="Ma J."/>
        </authorList>
    </citation>
    <scope>NUCLEOTIDE SEQUENCE [LARGE SCALE GENOMIC DNA]</scope>
    <source>
        <strain evidence="8">CGMCC 1.12471</strain>
    </source>
</reference>
<evidence type="ECO:0000313" key="7">
    <source>
        <dbReference type="EMBL" id="MFD1722613.1"/>
    </source>
</evidence>
<accession>A0ABW4LGJ5</accession>
<keyword evidence="2" id="KW-1003">Cell membrane</keyword>
<evidence type="ECO:0000256" key="5">
    <source>
        <dbReference type="ARBA" id="ARBA00023136"/>
    </source>
</evidence>